<evidence type="ECO:0000256" key="7">
    <source>
        <dbReference type="SAM" id="MobiDB-lite"/>
    </source>
</evidence>
<evidence type="ECO:0000313" key="9">
    <source>
        <dbReference type="EMBL" id="WOX07129.1"/>
    </source>
</evidence>
<sequence>MAWNEPGGNNKDPWGGGNRNNDGPPDLDELLRKMQQKLNGLFGGKPSPSDEGAPSGGASFPWSLVLIVLAVVYGLWGFYQVDASQSAVVLRLGKYHETVNSGLHWNPPLIDNVTKVNMTEVRTERTTGQMLTEDASIVDVVLQVQWHIDDAESFVLRVADPLKSLQEATDSAVRHIVGSQTLNGVISQNRTQVAAETQSRLQEYLDLYQTGIRVDVVNLTDAKAPREVQDAFDDVVRAREDEVRLQNEAQAYANQVIPVARGQAQRMLEEAEAYKARVAESARGEAARFEKLLTEYQRAPEVTRERMYLDTVQDVMSNTSKVMVDVEGGNNMMYLPLDKLAESSASSANQRPQVTPQVIDEISQRVINQLRTEANNNNRRAREVR</sequence>
<dbReference type="CDD" id="cd03404">
    <property type="entry name" value="SPFH_HflK"/>
    <property type="match status" value="1"/>
</dbReference>
<dbReference type="PANTHER" id="PTHR43327:SF2">
    <property type="entry name" value="MODULATOR OF FTSH PROTEASE HFLK"/>
    <property type="match status" value="1"/>
</dbReference>
<dbReference type="RefSeq" id="WP_318955561.1">
    <property type="nucleotide sequence ID" value="NZ_CP137555.1"/>
</dbReference>
<comment type="subcellular location">
    <subcellularLocation>
        <location evidence="1">Membrane</location>
        <topology evidence="1">Single-pass membrane protein</topology>
    </subcellularLocation>
</comment>
<dbReference type="PANTHER" id="PTHR43327">
    <property type="entry name" value="STOMATIN-LIKE PROTEIN 2, MITOCHONDRIAL"/>
    <property type="match status" value="1"/>
</dbReference>
<feature type="domain" description="Band 7" evidence="8">
    <location>
        <begin position="76"/>
        <end position="236"/>
    </location>
</feature>
<evidence type="ECO:0000259" key="8">
    <source>
        <dbReference type="SMART" id="SM00244"/>
    </source>
</evidence>
<keyword evidence="10" id="KW-1185">Reference proteome</keyword>
<keyword evidence="9" id="KW-0378">Hydrolase</keyword>
<dbReference type="AlphaFoldDB" id="A0AAU0N4C1"/>
<protein>
    <recommendedName>
        <fullName evidence="6">Protein HflK</fullName>
    </recommendedName>
</protein>
<dbReference type="InterPro" id="IPR050710">
    <property type="entry name" value="Band7/mec-2_domain"/>
</dbReference>
<dbReference type="Pfam" id="PF01145">
    <property type="entry name" value="Band_7"/>
    <property type="match status" value="1"/>
</dbReference>
<evidence type="ECO:0000313" key="10">
    <source>
        <dbReference type="Proteomes" id="UP001302477"/>
    </source>
</evidence>
<comment type="function">
    <text evidence="6">HflC and HflK could encode or regulate a protease.</text>
</comment>
<comment type="similarity">
    <text evidence="2 6">Belongs to the band 7/mec-2 family. HflK subfamily.</text>
</comment>
<accession>A0AAU0N4C1</accession>
<feature type="region of interest" description="Disordered" evidence="7">
    <location>
        <begin position="1"/>
        <end position="28"/>
    </location>
</feature>
<evidence type="ECO:0000256" key="4">
    <source>
        <dbReference type="ARBA" id="ARBA00022989"/>
    </source>
</evidence>
<dbReference type="InterPro" id="IPR010201">
    <property type="entry name" value="HflK"/>
</dbReference>
<name>A0AAU0N4C1_9GAMM</name>
<dbReference type="SMART" id="SM00244">
    <property type="entry name" value="PHB"/>
    <property type="match status" value="1"/>
</dbReference>
<evidence type="ECO:0000256" key="2">
    <source>
        <dbReference type="ARBA" id="ARBA00006971"/>
    </source>
</evidence>
<dbReference type="InterPro" id="IPR036013">
    <property type="entry name" value="Band_7/SPFH_dom_sf"/>
</dbReference>
<evidence type="ECO:0000256" key="6">
    <source>
        <dbReference type="RuleBase" id="RU364113"/>
    </source>
</evidence>
<dbReference type="InterPro" id="IPR001107">
    <property type="entry name" value="Band_7"/>
</dbReference>
<evidence type="ECO:0000256" key="1">
    <source>
        <dbReference type="ARBA" id="ARBA00004167"/>
    </source>
</evidence>
<dbReference type="EMBL" id="CP137555">
    <property type="protein sequence ID" value="WOX07129.1"/>
    <property type="molecule type" value="Genomic_DNA"/>
</dbReference>
<keyword evidence="9" id="KW-0645">Protease</keyword>
<reference evidence="9 10" key="1">
    <citation type="submission" date="2023-10" db="EMBL/GenBank/DDBJ databases">
        <title>Description of Microbulbifer bruguierae sp. nov., isolated from the sediments of mangrove plant Bruguiera sexangula and comparative genomic analyses of the genus Microbulbifer.</title>
        <authorList>
            <person name="Long M."/>
        </authorList>
    </citation>
    <scope>NUCLEOTIDE SEQUENCE [LARGE SCALE GENOMIC DNA]</scope>
    <source>
        <strain evidence="9 10">SPO729</strain>
    </source>
</reference>
<dbReference type="Proteomes" id="UP001302477">
    <property type="component" value="Chromosome"/>
</dbReference>
<dbReference type="Gene3D" id="3.30.479.30">
    <property type="entry name" value="Band 7 domain"/>
    <property type="match status" value="1"/>
</dbReference>
<gene>
    <name evidence="9" type="primary">hflK</name>
    <name evidence="9" type="ORF">R5R33_08345</name>
</gene>
<evidence type="ECO:0000256" key="3">
    <source>
        <dbReference type="ARBA" id="ARBA00022692"/>
    </source>
</evidence>
<keyword evidence="4 6" id="KW-1133">Transmembrane helix</keyword>
<dbReference type="KEGG" id="mpaf:R5R33_08345"/>
<dbReference type="GO" id="GO:0008233">
    <property type="term" value="F:peptidase activity"/>
    <property type="evidence" value="ECO:0007669"/>
    <property type="project" value="UniProtKB-KW"/>
</dbReference>
<comment type="subunit">
    <text evidence="6">HflC and HflK may interact to form a multimeric complex.</text>
</comment>
<keyword evidence="5 6" id="KW-0472">Membrane</keyword>
<dbReference type="GO" id="GO:0016020">
    <property type="term" value="C:membrane"/>
    <property type="evidence" value="ECO:0007669"/>
    <property type="project" value="UniProtKB-SubCell"/>
</dbReference>
<feature type="transmembrane region" description="Helical" evidence="6">
    <location>
        <begin position="60"/>
        <end position="79"/>
    </location>
</feature>
<dbReference type="GO" id="GO:0006508">
    <property type="term" value="P:proteolysis"/>
    <property type="evidence" value="ECO:0007669"/>
    <property type="project" value="UniProtKB-KW"/>
</dbReference>
<dbReference type="InterPro" id="IPR020980">
    <property type="entry name" value="Membrane_HflK_N"/>
</dbReference>
<dbReference type="NCBIfam" id="TIGR01933">
    <property type="entry name" value="hflK"/>
    <property type="match status" value="1"/>
</dbReference>
<dbReference type="Pfam" id="PF12221">
    <property type="entry name" value="HflK_N"/>
    <property type="match status" value="1"/>
</dbReference>
<proteinExistence type="inferred from homology"/>
<dbReference type="SUPFAM" id="SSF117892">
    <property type="entry name" value="Band 7/SPFH domain"/>
    <property type="match status" value="1"/>
</dbReference>
<organism evidence="9 10">
    <name type="scientific">Microbulbifer pacificus</name>
    <dbReference type="NCBI Taxonomy" id="407164"/>
    <lineage>
        <taxon>Bacteria</taxon>
        <taxon>Pseudomonadati</taxon>
        <taxon>Pseudomonadota</taxon>
        <taxon>Gammaproteobacteria</taxon>
        <taxon>Cellvibrionales</taxon>
        <taxon>Microbulbiferaceae</taxon>
        <taxon>Microbulbifer</taxon>
    </lineage>
</organism>
<evidence type="ECO:0000256" key="5">
    <source>
        <dbReference type="ARBA" id="ARBA00023136"/>
    </source>
</evidence>
<keyword evidence="3 6" id="KW-0812">Transmembrane</keyword>